<dbReference type="GO" id="GO:0033539">
    <property type="term" value="P:fatty acid beta-oxidation using acyl-CoA dehydrogenase"/>
    <property type="evidence" value="ECO:0007669"/>
    <property type="project" value="TreeGrafter"/>
</dbReference>
<accession>A0A895YE45</accession>
<sequence length="407" mass="44404">MEFGHDEQTRELLATLQAFMDEHIYPAEPILADELAANPESWDAPPIIARLQTQARDLGLWNLFLPHEAGGALTNVQYAPIAELTGHSPSLAPAALNCAAPDTGNIELLARYGTPEQRRRWLEPLLAGTIRSAFCMTEPQVASSDATNVATRITRDGDEWVITGEKWFATGAMSSQCAFFIVMGKTDPAADRHRQQSMVLVPRDTPGVTIRRGLSVLGFADRSHGGHAEISFQAARVPADHVIGGVGEGFAIAQARLGPGRIHHCMRQLGAAERALALLCARAVDRVSFGRPLADQGMVQDWIAEARVTIEQLRLLVLRAAWVIDQHGNRAAHRDVQAIKIAVPRAVEWIIDKAIQTYGAAGLSQDTPLGMLWANARSLRLADGPDEVHKASLARQELRRYRASGRS</sequence>
<dbReference type="Pfam" id="PF00441">
    <property type="entry name" value="Acyl-CoA_dh_1"/>
    <property type="match status" value="1"/>
</dbReference>
<dbReference type="InterPro" id="IPR050741">
    <property type="entry name" value="Acyl-CoA_dehydrogenase"/>
</dbReference>
<evidence type="ECO:0000256" key="7">
    <source>
        <dbReference type="RuleBase" id="RU362125"/>
    </source>
</evidence>
<feature type="domain" description="Acyl-CoA oxidase/dehydrogenase middle" evidence="9">
    <location>
        <begin position="133"/>
        <end position="227"/>
    </location>
</feature>
<evidence type="ECO:0000256" key="3">
    <source>
        <dbReference type="ARBA" id="ARBA00011738"/>
    </source>
</evidence>
<dbReference type="GO" id="GO:0003995">
    <property type="term" value="F:acyl-CoA dehydrogenase activity"/>
    <property type="evidence" value="ECO:0007669"/>
    <property type="project" value="TreeGrafter"/>
</dbReference>
<dbReference type="PANTHER" id="PTHR48083">
    <property type="entry name" value="MEDIUM-CHAIN SPECIFIC ACYL-COA DEHYDROGENASE, MITOCHONDRIAL-RELATED"/>
    <property type="match status" value="1"/>
</dbReference>
<protein>
    <submittedName>
        <fullName evidence="11">Acyl-CoA dehydrogenase family protein</fullName>
    </submittedName>
</protein>
<dbReference type="KEGG" id="nhy:JQS43_19365"/>
<feature type="domain" description="Acyl-CoA dehydrogenase/oxidase C-terminal" evidence="8">
    <location>
        <begin position="247"/>
        <end position="396"/>
    </location>
</feature>
<reference evidence="11" key="1">
    <citation type="submission" date="2021-02" db="EMBL/GenBank/DDBJ databases">
        <title>Natrosporangium hydrolyticum gen. nov., sp. nov, a haloalkaliphilic actinobacterium from a soda solonchak soil.</title>
        <authorList>
            <person name="Sorokin D.Y."/>
            <person name="Khijniak T.V."/>
            <person name="Zakharycheva A.P."/>
            <person name="Boueva O.V."/>
            <person name="Ariskina E.V."/>
            <person name="Hahnke R.L."/>
            <person name="Bunk B."/>
            <person name="Sproer C."/>
            <person name="Schumann P."/>
            <person name="Evtushenko L.I."/>
            <person name="Kublanov I.V."/>
        </authorList>
    </citation>
    <scope>NUCLEOTIDE SEQUENCE</scope>
    <source>
        <strain evidence="11">DSM 106523</strain>
    </source>
</reference>
<dbReference type="Pfam" id="PF02770">
    <property type="entry name" value="Acyl-CoA_dh_M"/>
    <property type="match status" value="1"/>
</dbReference>
<keyword evidence="4 7" id="KW-0285">Flavoprotein</keyword>
<evidence type="ECO:0000256" key="1">
    <source>
        <dbReference type="ARBA" id="ARBA00001974"/>
    </source>
</evidence>
<dbReference type="InterPro" id="IPR009075">
    <property type="entry name" value="AcylCo_DH/oxidase_C"/>
</dbReference>
<comment type="subunit">
    <text evidence="3">Homodimer.</text>
</comment>
<evidence type="ECO:0000256" key="4">
    <source>
        <dbReference type="ARBA" id="ARBA00022630"/>
    </source>
</evidence>
<name>A0A895YE45_9ACTN</name>
<dbReference type="Gene3D" id="2.40.110.10">
    <property type="entry name" value="Butyryl-CoA Dehydrogenase, subunit A, domain 2"/>
    <property type="match status" value="1"/>
</dbReference>
<dbReference type="AlphaFoldDB" id="A0A895YE45"/>
<evidence type="ECO:0000259" key="8">
    <source>
        <dbReference type="Pfam" id="PF00441"/>
    </source>
</evidence>
<evidence type="ECO:0000313" key="11">
    <source>
        <dbReference type="EMBL" id="QSB13713.1"/>
    </source>
</evidence>
<dbReference type="GO" id="GO:0050660">
    <property type="term" value="F:flavin adenine dinucleotide binding"/>
    <property type="evidence" value="ECO:0007669"/>
    <property type="project" value="InterPro"/>
</dbReference>
<evidence type="ECO:0000259" key="9">
    <source>
        <dbReference type="Pfam" id="PF02770"/>
    </source>
</evidence>
<evidence type="ECO:0000256" key="5">
    <source>
        <dbReference type="ARBA" id="ARBA00022827"/>
    </source>
</evidence>
<keyword evidence="12" id="KW-1185">Reference proteome</keyword>
<evidence type="ECO:0000313" key="12">
    <source>
        <dbReference type="Proteomes" id="UP000662857"/>
    </source>
</evidence>
<dbReference type="GO" id="GO:0005737">
    <property type="term" value="C:cytoplasm"/>
    <property type="evidence" value="ECO:0007669"/>
    <property type="project" value="TreeGrafter"/>
</dbReference>
<evidence type="ECO:0000256" key="2">
    <source>
        <dbReference type="ARBA" id="ARBA00009347"/>
    </source>
</evidence>
<gene>
    <name evidence="11" type="ORF">JQS43_19365</name>
</gene>
<dbReference type="InterPro" id="IPR037069">
    <property type="entry name" value="AcylCoA_DH/ox_N_sf"/>
</dbReference>
<feature type="domain" description="Acyl-CoA dehydrogenase/oxidase N-terminal" evidence="10">
    <location>
        <begin position="7"/>
        <end position="128"/>
    </location>
</feature>
<dbReference type="FunFam" id="2.40.110.10:FF:000002">
    <property type="entry name" value="Acyl-CoA dehydrogenase fadE12"/>
    <property type="match status" value="1"/>
</dbReference>
<dbReference type="SUPFAM" id="SSF47203">
    <property type="entry name" value="Acyl-CoA dehydrogenase C-terminal domain-like"/>
    <property type="match status" value="1"/>
</dbReference>
<organism evidence="11 12">
    <name type="scientific">Natronosporangium hydrolyticum</name>
    <dbReference type="NCBI Taxonomy" id="2811111"/>
    <lineage>
        <taxon>Bacteria</taxon>
        <taxon>Bacillati</taxon>
        <taxon>Actinomycetota</taxon>
        <taxon>Actinomycetes</taxon>
        <taxon>Micromonosporales</taxon>
        <taxon>Micromonosporaceae</taxon>
        <taxon>Natronosporangium</taxon>
    </lineage>
</organism>
<comment type="similarity">
    <text evidence="2 7">Belongs to the acyl-CoA dehydrogenase family.</text>
</comment>
<dbReference type="RefSeq" id="WP_239675814.1">
    <property type="nucleotide sequence ID" value="NZ_CP070499.1"/>
</dbReference>
<keyword evidence="5 7" id="KW-0274">FAD</keyword>
<dbReference type="Gene3D" id="1.20.140.10">
    <property type="entry name" value="Butyryl-CoA Dehydrogenase, subunit A, domain 3"/>
    <property type="match status" value="1"/>
</dbReference>
<dbReference type="InterPro" id="IPR013786">
    <property type="entry name" value="AcylCoA_DH/ox_N"/>
</dbReference>
<keyword evidence="6 7" id="KW-0560">Oxidoreductase</keyword>
<dbReference type="Pfam" id="PF02771">
    <property type="entry name" value="Acyl-CoA_dh_N"/>
    <property type="match status" value="1"/>
</dbReference>
<dbReference type="InterPro" id="IPR046373">
    <property type="entry name" value="Acyl-CoA_Oxase/DH_mid-dom_sf"/>
</dbReference>
<dbReference type="InterPro" id="IPR009100">
    <property type="entry name" value="AcylCoA_DH/oxidase_NM_dom_sf"/>
</dbReference>
<dbReference type="Gene3D" id="1.10.540.10">
    <property type="entry name" value="Acyl-CoA dehydrogenase/oxidase, N-terminal domain"/>
    <property type="match status" value="1"/>
</dbReference>
<comment type="cofactor">
    <cofactor evidence="1 7">
        <name>FAD</name>
        <dbReference type="ChEBI" id="CHEBI:57692"/>
    </cofactor>
</comment>
<evidence type="ECO:0000256" key="6">
    <source>
        <dbReference type="ARBA" id="ARBA00023002"/>
    </source>
</evidence>
<dbReference type="InterPro" id="IPR006091">
    <property type="entry name" value="Acyl-CoA_Oxase/DH_mid-dom"/>
</dbReference>
<dbReference type="Proteomes" id="UP000662857">
    <property type="component" value="Chromosome"/>
</dbReference>
<evidence type="ECO:0000259" key="10">
    <source>
        <dbReference type="Pfam" id="PF02771"/>
    </source>
</evidence>
<dbReference type="EMBL" id="CP070499">
    <property type="protein sequence ID" value="QSB13713.1"/>
    <property type="molecule type" value="Genomic_DNA"/>
</dbReference>
<proteinExistence type="inferred from homology"/>
<dbReference type="PANTHER" id="PTHR48083:SF13">
    <property type="entry name" value="ACYL-COA DEHYDROGENASE FAMILY MEMBER 11"/>
    <property type="match status" value="1"/>
</dbReference>
<dbReference type="InterPro" id="IPR036250">
    <property type="entry name" value="AcylCo_DH-like_C"/>
</dbReference>
<dbReference type="SUPFAM" id="SSF56645">
    <property type="entry name" value="Acyl-CoA dehydrogenase NM domain-like"/>
    <property type="match status" value="1"/>
</dbReference>